<dbReference type="SUPFAM" id="SSF140683">
    <property type="entry name" value="SP0561-like"/>
    <property type="match status" value="1"/>
</dbReference>
<keyword evidence="3" id="KW-1185">Reference proteome</keyword>
<dbReference type="Proteomes" id="UP000199754">
    <property type="component" value="Plasmid pSMR1-1"/>
</dbReference>
<dbReference type="InterPro" id="IPR038062">
    <property type="entry name" value="ScdA-like_N_sf"/>
</dbReference>
<name>A0A221K644_9RHOB</name>
<geneLocation type="plasmid" evidence="2 3">
    <name>pSMR1-1</name>
</geneLocation>
<feature type="region of interest" description="Disordered" evidence="1">
    <location>
        <begin position="67"/>
        <end position="87"/>
    </location>
</feature>
<evidence type="ECO:0000313" key="2">
    <source>
        <dbReference type="EMBL" id="ASM74456.1"/>
    </source>
</evidence>
<organism evidence="2 3">
    <name type="scientific">Pseudosulfitobacter pseudonitzschiae</name>
    <dbReference type="NCBI Taxonomy" id="1402135"/>
    <lineage>
        <taxon>Bacteria</taxon>
        <taxon>Pseudomonadati</taxon>
        <taxon>Pseudomonadota</taxon>
        <taxon>Alphaproteobacteria</taxon>
        <taxon>Rhodobacterales</taxon>
        <taxon>Roseobacteraceae</taxon>
        <taxon>Pseudosulfitobacter</taxon>
    </lineage>
</organism>
<dbReference type="RefSeq" id="WP_089422748.1">
    <property type="nucleotide sequence ID" value="NZ_CP022416.1"/>
</dbReference>
<protein>
    <submittedName>
        <fullName evidence="2">Prismane_assoc: hybrid cluster protein-associated redox disulfide domain protein</fullName>
    </submittedName>
</protein>
<accession>A0A221K644</accession>
<dbReference type="Gene3D" id="1.10.3910.10">
    <property type="entry name" value="SP0561-like"/>
    <property type="match status" value="1"/>
</dbReference>
<dbReference type="EMBL" id="CP022416">
    <property type="protein sequence ID" value="ASM74456.1"/>
    <property type="molecule type" value="Genomic_DNA"/>
</dbReference>
<evidence type="ECO:0000313" key="3">
    <source>
        <dbReference type="Proteomes" id="UP000199754"/>
    </source>
</evidence>
<evidence type="ECO:0000256" key="1">
    <source>
        <dbReference type="SAM" id="MobiDB-lite"/>
    </source>
</evidence>
<dbReference type="InterPro" id="IPR023883">
    <property type="entry name" value="CHP03980_redox-disulphide"/>
</dbReference>
<keyword evidence="2" id="KW-0614">Plasmid</keyword>
<dbReference type="KEGG" id="spse:SULPSESMR1_04758"/>
<dbReference type="NCBIfam" id="TIGR03980">
    <property type="entry name" value="prismane_assoc"/>
    <property type="match status" value="1"/>
</dbReference>
<reference evidence="2 3" key="1">
    <citation type="submission" date="2017-07" db="EMBL/GenBank/DDBJ databases">
        <title>Genome Sequence of Sulfitobacter pseudonitzschiae Strain SMR1 Isolated from a culture of the Diatom Skeletonema marinoi.</title>
        <authorList>
            <person name="Topel M."/>
            <person name="Pinder M.I.M."/>
            <person name="Johansson O.N."/>
            <person name="Kourtchenko O."/>
            <person name="Godhe A."/>
            <person name="Clarke A.K."/>
        </authorList>
    </citation>
    <scope>NUCLEOTIDE SEQUENCE [LARGE SCALE GENOMIC DNA]</scope>
    <source>
        <strain evidence="2 3">SMR1</strain>
        <plasmid evidence="2 3">pSMR1-1</plasmid>
    </source>
</reference>
<dbReference type="AlphaFoldDB" id="A0A221K644"/>
<dbReference type="OrthoDB" id="5397989at2"/>
<proteinExistence type="predicted"/>
<sequence>MRRPDFDDPDLPLSDLFARRPETAVAFLDRRMLCPGCPIAPFHTIADACVEYSLEEAAFREDVKSRIAASEPVSPVPRSARRGRADR</sequence>
<gene>
    <name evidence="2" type="ORF">SULPSESMR1_04758</name>
</gene>